<dbReference type="InterPro" id="IPR038717">
    <property type="entry name" value="Tc1-like_DDE_dom"/>
</dbReference>
<name>A0AAU7CG37_9BACT</name>
<dbReference type="GO" id="GO:0003676">
    <property type="term" value="F:nucleic acid binding"/>
    <property type="evidence" value="ECO:0007669"/>
    <property type="project" value="InterPro"/>
</dbReference>
<dbReference type="EMBL" id="CP155447">
    <property type="protein sequence ID" value="XBH03631.1"/>
    <property type="molecule type" value="Genomic_DNA"/>
</dbReference>
<dbReference type="Pfam" id="PF13358">
    <property type="entry name" value="DDE_3"/>
    <property type="match status" value="1"/>
</dbReference>
<dbReference type="Gene3D" id="3.30.420.10">
    <property type="entry name" value="Ribonuclease H-like superfamily/Ribonuclease H"/>
    <property type="match status" value="1"/>
</dbReference>
<dbReference type="RefSeq" id="WP_406696370.1">
    <property type="nucleotide sequence ID" value="NZ_CP155447.1"/>
</dbReference>
<protein>
    <submittedName>
        <fullName evidence="2">Transposase</fullName>
    </submittedName>
</protein>
<organism evidence="2">
    <name type="scientific">Singulisphaera sp. Ch08</name>
    <dbReference type="NCBI Taxonomy" id="3120278"/>
    <lineage>
        <taxon>Bacteria</taxon>
        <taxon>Pseudomonadati</taxon>
        <taxon>Planctomycetota</taxon>
        <taxon>Planctomycetia</taxon>
        <taxon>Isosphaerales</taxon>
        <taxon>Isosphaeraceae</taxon>
        <taxon>Singulisphaera</taxon>
    </lineage>
</organism>
<feature type="domain" description="Tc1-like transposase DDE" evidence="1">
    <location>
        <begin position="7"/>
        <end position="63"/>
    </location>
</feature>
<dbReference type="InterPro" id="IPR036397">
    <property type="entry name" value="RNaseH_sf"/>
</dbReference>
<reference evidence="2" key="1">
    <citation type="submission" date="2024-05" db="EMBL/GenBank/DDBJ databases">
        <title>Planctomycetes of the genus Singulisphaera possess chitinolytic capabilities.</title>
        <authorList>
            <person name="Ivanova A."/>
        </authorList>
    </citation>
    <scope>NUCLEOTIDE SEQUENCE</scope>
    <source>
        <strain evidence="2">Ch08T</strain>
    </source>
</reference>
<proteinExistence type="predicted"/>
<gene>
    <name evidence="2" type="ORF">V5E97_35800</name>
</gene>
<dbReference type="AlphaFoldDB" id="A0AAU7CG37"/>
<sequence>MPQLRTGEVVIWDNLKPHKAKAVVGAIEDAGARLIPIPPWSSDMTPIEERFSKVKGALRSVAARTTETATAAIGSALHEISARHLEVVPPASGVRNANVNRSRVVTDSPAIQPLPRPAGGLLQAVLVAS</sequence>
<evidence type="ECO:0000259" key="1">
    <source>
        <dbReference type="Pfam" id="PF13358"/>
    </source>
</evidence>
<evidence type="ECO:0000313" key="2">
    <source>
        <dbReference type="EMBL" id="XBH03631.1"/>
    </source>
</evidence>
<accession>A0AAU7CG37</accession>